<protein>
    <recommendedName>
        <fullName evidence="2">FtsK gamma domain-containing protein</fullName>
    </recommendedName>
</protein>
<reference evidence="3 4" key="1">
    <citation type="submission" date="2018-06" db="EMBL/GenBank/DDBJ databases">
        <title>The complete genome sequence of a nosiheptide producer Streptomyces actuosus ATCC 25421: deducing the ability of producing a new class III lantibiotics.</title>
        <authorList>
            <person name="Liu W."/>
            <person name="Sun F."/>
            <person name="Hu Y."/>
        </authorList>
    </citation>
    <scope>NUCLEOTIDE SEQUENCE [LARGE SCALE GENOMIC DNA]</scope>
    <source>
        <strain evidence="3 4">ATCC 25421</strain>
    </source>
</reference>
<dbReference type="Gene3D" id="1.10.10.10">
    <property type="entry name" value="Winged helix-like DNA-binding domain superfamily/Winged helix DNA-binding domain"/>
    <property type="match status" value="1"/>
</dbReference>
<dbReference type="SMART" id="SM00843">
    <property type="entry name" value="Ftsk_gamma"/>
    <property type="match status" value="1"/>
</dbReference>
<dbReference type="KEGG" id="sact:DMT42_09905"/>
<dbReference type="Pfam" id="PF09397">
    <property type="entry name" value="FtsK_gamma"/>
    <property type="match status" value="1"/>
</dbReference>
<organism evidence="3 4">
    <name type="scientific">Streptomyces actuosus</name>
    <dbReference type="NCBI Taxonomy" id="1885"/>
    <lineage>
        <taxon>Bacteria</taxon>
        <taxon>Bacillati</taxon>
        <taxon>Actinomycetota</taxon>
        <taxon>Actinomycetes</taxon>
        <taxon>Kitasatosporales</taxon>
        <taxon>Streptomycetaceae</taxon>
        <taxon>Streptomyces</taxon>
    </lineage>
</organism>
<dbReference type="InterPro" id="IPR036388">
    <property type="entry name" value="WH-like_DNA-bd_sf"/>
</dbReference>
<evidence type="ECO:0000259" key="2">
    <source>
        <dbReference type="SMART" id="SM00843"/>
    </source>
</evidence>
<accession>A0A2U9NZ33</accession>
<keyword evidence="4" id="KW-1185">Reference proteome</keyword>
<dbReference type="InterPro" id="IPR036390">
    <property type="entry name" value="WH_DNA-bd_sf"/>
</dbReference>
<sequence>MPRLHRPPVTDKPAAPEASRGGRTPRSSHRQEHTVTTAPPSVPEVDQALRLVATERLAAASALQRWMGISFRRATELLDELHQQGWVGPAHGSAARALHAQCCQQCGRIGRRGFRVYPSSDFGAPPITVCANKNACRKRWPKPLRDDA</sequence>
<feature type="region of interest" description="Disordered" evidence="1">
    <location>
        <begin position="1"/>
        <end position="44"/>
    </location>
</feature>
<gene>
    <name evidence="3" type="ORF">DMT42_09905</name>
</gene>
<dbReference type="EMBL" id="CP029788">
    <property type="protein sequence ID" value="AWT42597.1"/>
    <property type="molecule type" value="Genomic_DNA"/>
</dbReference>
<name>A0A2U9NZ33_STRAS</name>
<dbReference type="Proteomes" id="UP000247634">
    <property type="component" value="Chromosome"/>
</dbReference>
<dbReference type="OrthoDB" id="9943421at2"/>
<evidence type="ECO:0000256" key="1">
    <source>
        <dbReference type="SAM" id="MobiDB-lite"/>
    </source>
</evidence>
<feature type="domain" description="FtsK gamma" evidence="2">
    <location>
        <begin position="42"/>
        <end position="103"/>
    </location>
</feature>
<dbReference type="AlphaFoldDB" id="A0A2U9NZ33"/>
<dbReference type="SUPFAM" id="SSF46785">
    <property type="entry name" value="Winged helix' DNA-binding domain"/>
    <property type="match status" value="1"/>
</dbReference>
<proteinExistence type="predicted"/>
<evidence type="ECO:0000313" key="4">
    <source>
        <dbReference type="Proteomes" id="UP000247634"/>
    </source>
</evidence>
<dbReference type="InterPro" id="IPR018541">
    <property type="entry name" value="Ftsk_gamma"/>
</dbReference>
<evidence type="ECO:0000313" key="3">
    <source>
        <dbReference type="EMBL" id="AWT42597.1"/>
    </source>
</evidence>